<sequence length="115" mass="12568">MKSAIEELEKKVRTAKAASRRMAYLSAEVKNEALHNVSNDLLARKDEILAANQIDYKEGEASGMGAAMLDRLMLDSSRLEGIAQDVLAVAALPDPVGEVFDMRTLPNGLQLGRKR</sequence>
<dbReference type="InterPro" id="IPR016161">
    <property type="entry name" value="Ald_DH/histidinol_DH"/>
</dbReference>
<evidence type="ECO:0008006" key="2">
    <source>
        <dbReference type="Google" id="ProtNLM"/>
    </source>
</evidence>
<comment type="caution">
    <text evidence="1">The sequence shown here is derived from an EMBL/GenBank/DDBJ whole genome shotgun (WGS) entry which is preliminary data.</text>
</comment>
<dbReference type="PANTHER" id="PTHR11063:SF8">
    <property type="entry name" value="DELTA-1-PYRROLINE-5-CARBOXYLATE SYNTHASE"/>
    <property type="match status" value="1"/>
</dbReference>
<dbReference type="Gene3D" id="3.40.605.10">
    <property type="entry name" value="Aldehyde Dehydrogenase, Chain A, domain 1"/>
    <property type="match status" value="1"/>
</dbReference>
<evidence type="ECO:0000313" key="1">
    <source>
        <dbReference type="EMBL" id="GAJ16047.1"/>
    </source>
</evidence>
<organism evidence="1">
    <name type="scientific">marine sediment metagenome</name>
    <dbReference type="NCBI Taxonomy" id="412755"/>
    <lineage>
        <taxon>unclassified sequences</taxon>
        <taxon>metagenomes</taxon>
        <taxon>ecological metagenomes</taxon>
    </lineage>
</organism>
<name>X1VEB1_9ZZZZ</name>
<dbReference type="GO" id="GO:0004350">
    <property type="term" value="F:glutamate-5-semialdehyde dehydrogenase activity"/>
    <property type="evidence" value="ECO:0007669"/>
    <property type="project" value="TreeGrafter"/>
</dbReference>
<dbReference type="EMBL" id="BARW01027548">
    <property type="protein sequence ID" value="GAJ16047.1"/>
    <property type="molecule type" value="Genomic_DNA"/>
</dbReference>
<dbReference type="AlphaFoldDB" id="X1VEB1"/>
<protein>
    <recommendedName>
        <fullName evidence="2">Gamma-glutamyl phosphate reductase</fullName>
    </recommendedName>
</protein>
<dbReference type="SUPFAM" id="SSF53720">
    <property type="entry name" value="ALDH-like"/>
    <property type="match status" value="1"/>
</dbReference>
<dbReference type="PANTHER" id="PTHR11063">
    <property type="entry name" value="GLUTAMATE SEMIALDEHYDE DEHYDROGENASE"/>
    <property type="match status" value="1"/>
</dbReference>
<gene>
    <name evidence="1" type="ORF">S12H4_44674</name>
</gene>
<feature type="non-terminal residue" evidence="1">
    <location>
        <position position="115"/>
    </location>
</feature>
<accession>X1VEB1</accession>
<dbReference type="InterPro" id="IPR016162">
    <property type="entry name" value="Ald_DH_N"/>
</dbReference>
<reference evidence="1" key="1">
    <citation type="journal article" date="2014" name="Front. Microbiol.">
        <title>High frequency of phylogenetically diverse reductive dehalogenase-homologous genes in deep subseafloor sedimentary metagenomes.</title>
        <authorList>
            <person name="Kawai M."/>
            <person name="Futagami T."/>
            <person name="Toyoda A."/>
            <person name="Takaki Y."/>
            <person name="Nishi S."/>
            <person name="Hori S."/>
            <person name="Arai W."/>
            <person name="Tsubouchi T."/>
            <person name="Morono Y."/>
            <person name="Uchiyama I."/>
            <person name="Ito T."/>
            <person name="Fujiyama A."/>
            <person name="Inagaki F."/>
            <person name="Takami H."/>
        </authorList>
    </citation>
    <scope>NUCLEOTIDE SEQUENCE</scope>
    <source>
        <strain evidence="1">Expedition CK06-06</strain>
    </source>
</reference>
<proteinExistence type="predicted"/>